<dbReference type="Proteomes" id="UP000573327">
    <property type="component" value="Unassembled WGS sequence"/>
</dbReference>
<proteinExistence type="predicted"/>
<evidence type="ECO:0000313" key="2">
    <source>
        <dbReference type="Proteomes" id="UP000573327"/>
    </source>
</evidence>
<evidence type="ECO:0000313" key="1">
    <source>
        <dbReference type="EMBL" id="MBB4949465.1"/>
    </source>
</evidence>
<gene>
    <name evidence="1" type="ORF">F4556_005000</name>
</gene>
<dbReference type="AlphaFoldDB" id="A0A7W7SFE6"/>
<keyword evidence="2" id="KW-1185">Reference proteome</keyword>
<protein>
    <submittedName>
        <fullName evidence="1">Uncharacterized protein</fullName>
    </submittedName>
</protein>
<sequence>MKHTTLNDLLAGRALPGLSTIVGLEIALQLDLYPAGLWAEIAESGDQARGGRADLAG</sequence>
<accession>A0A7W7SFE6</accession>
<name>A0A7W7SFE6_9ACTN</name>
<organism evidence="1 2">
    <name type="scientific">Kitasatospora gansuensis</name>
    <dbReference type="NCBI Taxonomy" id="258050"/>
    <lineage>
        <taxon>Bacteria</taxon>
        <taxon>Bacillati</taxon>
        <taxon>Actinomycetota</taxon>
        <taxon>Actinomycetes</taxon>
        <taxon>Kitasatosporales</taxon>
        <taxon>Streptomycetaceae</taxon>
        <taxon>Kitasatospora</taxon>
    </lineage>
</organism>
<comment type="caution">
    <text evidence="1">The sequence shown here is derived from an EMBL/GenBank/DDBJ whole genome shotgun (WGS) entry which is preliminary data.</text>
</comment>
<dbReference type="EMBL" id="JACHJR010000001">
    <property type="protein sequence ID" value="MBB4949465.1"/>
    <property type="molecule type" value="Genomic_DNA"/>
</dbReference>
<reference evidence="1 2" key="1">
    <citation type="submission" date="2020-08" db="EMBL/GenBank/DDBJ databases">
        <title>Sequencing the genomes of 1000 actinobacteria strains.</title>
        <authorList>
            <person name="Klenk H.-P."/>
        </authorList>
    </citation>
    <scope>NUCLEOTIDE SEQUENCE [LARGE SCALE GENOMIC DNA]</scope>
    <source>
        <strain evidence="1 2">DSM 44786</strain>
    </source>
</reference>